<evidence type="ECO:0000313" key="5">
    <source>
        <dbReference type="Proteomes" id="UP000642748"/>
    </source>
</evidence>
<protein>
    <recommendedName>
        <fullName evidence="3">LamG-like jellyroll fold domain-containing protein</fullName>
    </recommendedName>
</protein>
<evidence type="ECO:0000313" key="4">
    <source>
        <dbReference type="EMBL" id="GIH18984.1"/>
    </source>
</evidence>
<dbReference type="GO" id="GO:0006955">
    <property type="term" value="P:immune response"/>
    <property type="evidence" value="ECO:0007669"/>
    <property type="project" value="InterPro"/>
</dbReference>
<keyword evidence="2" id="KW-1015">Disulfide bond</keyword>
<dbReference type="Gene3D" id="2.60.120.200">
    <property type="match status" value="1"/>
</dbReference>
<proteinExistence type="predicted"/>
<gene>
    <name evidence="4" type="ORF">Raf01_71560</name>
</gene>
<reference evidence="4" key="1">
    <citation type="submission" date="2021-01" db="EMBL/GenBank/DDBJ databases">
        <title>Whole genome shotgun sequence of Rugosimonospora africana NBRC 104875.</title>
        <authorList>
            <person name="Komaki H."/>
            <person name="Tamura T."/>
        </authorList>
    </citation>
    <scope>NUCLEOTIDE SEQUENCE</scope>
    <source>
        <strain evidence="4">NBRC 104875</strain>
    </source>
</reference>
<feature type="domain" description="LamG-like jellyroll fold" evidence="3">
    <location>
        <begin position="137"/>
        <end position="276"/>
    </location>
</feature>
<dbReference type="PANTHER" id="PTHR46943:SF1">
    <property type="entry name" value="PENTRAXIN-RELATED PROTEIN PTX3"/>
    <property type="match status" value="1"/>
</dbReference>
<dbReference type="SUPFAM" id="SSF49899">
    <property type="entry name" value="Concanavalin A-like lectins/glucanases"/>
    <property type="match status" value="1"/>
</dbReference>
<dbReference type="PANTHER" id="PTHR46943">
    <property type="entry name" value="PENTRAXIN-RELATED PROTEIN PTX3"/>
    <property type="match status" value="1"/>
</dbReference>
<name>A0A8J3VUK0_9ACTN</name>
<dbReference type="Proteomes" id="UP000642748">
    <property type="component" value="Unassembled WGS sequence"/>
</dbReference>
<evidence type="ECO:0000256" key="1">
    <source>
        <dbReference type="ARBA" id="ARBA00022729"/>
    </source>
</evidence>
<organism evidence="4 5">
    <name type="scientific">Rugosimonospora africana</name>
    <dbReference type="NCBI Taxonomy" id="556532"/>
    <lineage>
        <taxon>Bacteria</taxon>
        <taxon>Bacillati</taxon>
        <taxon>Actinomycetota</taxon>
        <taxon>Actinomycetes</taxon>
        <taxon>Micromonosporales</taxon>
        <taxon>Micromonosporaceae</taxon>
        <taxon>Rugosimonospora</taxon>
    </lineage>
</organism>
<evidence type="ECO:0000259" key="3">
    <source>
        <dbReference type="SMART" id="SM00560"/>
    </source>
</evidence>
<keyword evidence="5" id="KW-1185">Reference proteome</keyword>
<dbReference type="SMART" id="SM00560">
    <property type="entry name" value="LamGL"/>
    <property type="match status" value="1"/>
</dbReference>
<accession>A0A8J3VUK0</accession>
<comment type="caution">
    <text evidence="4">The sequence shown here is derived from an EMBL/GenBank/DDBJ whole genome shotgun (WGS) entry which is preliminary data.</text>
</comment>
<dbReference type="InterPro" id="IPR006558">
    <property type="entry name" value="LamG-like"/>
</dbReference>
<evidence type="ECO:0000256" key="2">
    <source>
        <dbReference type="ARBA" id="ARBA00023157"/>
    </source>
</evidence>
<dbReference type="Pfam" id="PF13385">
    <property type="entry name" value="Laminin_G_3"/>
    <property type="match status" value="1"/>
</dbReference>
<keyword evidence="1" id="KW-0732">Signal</keyword>
<dbReference type="AlphaFoldDB" id="A0A8J3VUK0"/>
<sequence>MDPTTTPALYYIDTDTTIGVLDTTNGETKLDPNAATTDHVNLTNAGYAALTNAYLGPHDTWALTDGTLDPTFPLAEDTAPNAINPYVNHPTDTTGQNPALLAGTTTWTTDATHGEALTLDGTTGYAATTGAALTTTNSFTVSAWVKLTTTPTRNATIAGQDGTTTSGFFLQYNYTHANAPGWALNIPTSDGSSFATAYAAGATTAWTHLVGVYNATTHTAQLYVNGTLTGTATNVTTSDATGPFTIGRGLFNATPTDFLPGTISNVQAWQYALTPTQITALYQQIS</sequence>
<dbReference type="InterPro" id="IPR042837">
    <property type="entry name" value="PTX3"/>
</dbReference>
<dbReference type="InterPro" id="IPR013320">
    <property type="entry name" value="ConA-like_dom_sf"/>
</dbReference>
<dbReference type="RefSeq" id="WP_203922465.1">
    <property type="nucleotide sequence ID" value="NZ_BONZ01000075.1"/>
</dbReference>
<dbReference type="EMBL" id="BONZ01000075">
    <property type="protein sequence ID" value="GIH18984.1"/>
    <property type="molecule type" value="Genomic_DNA"/>
</dbReference>